<dbReference type="GO" id="GO:0030572">
    <property type="term" value="F:phosphatidyltransferase activity"/>
    <property type="evidence" value="ECO:0007669"/>
    <property type="project" value="UniProtKB-ARBA"/>
</dbReference>
<dbReference type="InterPro" id="IPR001736">
    <property type="entry name" value="PLipase_D/transphosphatidylase"/>
</dbReference>
<keyword evidence="2" id="KW-0808">Transferase</keyword>
<dbReference type="SMART" id="SM00155">
    <property type="entry name" value="PLDc"/>
    <property type="match status" value="1"/>
</dbReference>
<dbReference type="Gene3D" id="3.30.870.10">
    <property type="entry name" value="Endonuclease Chain A"/>
    <property type="match status" value="1"/>
</dbReference>
<organism evidence="2">
    <name type="scientific">bioreactor metagenome</name>
    <dbReference type="NCBI Taxonomy" id="1076179"/>
    <lineage>
        <taxon>unclassified sequences</taxon>
        <taxon>metagenomes</taxon>
        <taxon>ecological metagenomes</taxon>
    </lineage>
</organism>
<dbReference type="PANTHER" id="PTHR21248:SF22">
    <property type="entry name" value="PHOSPHOLIPASE D"/>
    <property type="match status" value="1"/>
</dbReference>
<dbReference type="Pfam" id="PF13091">
    <property type="entry name" value="PLDc_2"/>
    <property type="match status" value="1"/>
</dbReference>
<comment type="caution">
    <text evidence="2">The sequence shown here is derived from an EMBL/GenBank/DDBJ whole genome shotgun (WGS) entry which is preliminary data.</text>
</comment>
<dbReference type="GO" id="GO:0032049">
    <property type="term" value="P:cardiolipin biosynthetic process"/>
    <property type="evidence" value="ECO:0007669"/>
    <property type="project" value="UniProtKB-ARBA"/>
</dbReference>
<evidence type="ECO:0000313" key="2">
    <source>
        <dbReference type="EMBL" id="MPN56996.1"/>
    </source>
</evidence>
<dbReference type="AlphaFoldDB" id="A0A645J0L7"/>
<gene>
    <name evidence="2" type="primary">clsA_38</name>
    <name evidence="2" type="ORF">SDC9_204690</name>
</gene>
<reference evidence="2" key="1">
    <citation type="submission" date="2019-08" db="EMBL/GenBank/DDBJ databases">
        <authorList>
            <person name="Kucharzyk K."/>
            <person name="Murdoch R.W."/>
            <person name="Higgins S."/>
            <person name="Loffler F."/>
        </authorList>
    </citation>
    <scope>NUCLEOTIDE SEQUENCE</scope>
</reference>
<dbReference type="CDD" id="cd09112">
    <property type="entry name" value="PLDc_CLS_2"/>
    <property type="match status" value="1"/>
</dbReference>
<protein>
    <submittedName>
        <fullName evidence="2">Major cardiolipin synthase ClsA</fullName>
        <ecNumber evidence="2">2.7.8.-</ecNumber>
    </submittedName>
</protein>
<proteinExistence type="predicted"/>
<dbReference type="InterPro" id="IPR025202">
    <property type="entry name" value="PLD-like_dom"/>
</dbReference>
<dbReference type="SUPFAM" id="SSF56024">
    <property type="entry name" value="Phospholipase D/nuclease"/>
    <property type="match status" value="1"/>
</dbReference>
<dbReference type="PROSITE" id="PS50035">
    <property type="entry name" value="PLD"/>
    <property type="match status" value="1"/>
</dbReference>
<dbReference type="EMBL" id="VSSQ01128003">
    <property type="protein sequence ID" value="MPN56996.1"/>
    <property type="molecule type" value="Genomic_DNA"/>
</dbReference>
<sequence length="149" mass="16746">MIQTPYYIPDGSIHEALKLALLAGVKVHLQIPNKPDHPLVYWATYSFAAELIEYGAIVETYENGFIHAKTMIIDGGVVSVGSANIDVRSFRLDFEVNTLVYDERMASQVRKAFFDDSNVSKQLTREIYENRGTVIKLKEGLARLVSPLL</sequence>
<dbReference type="PANTHER" id="PTHR21248">
    <property type="entry name" value="CARDIOLIPIN SYNTHASE"/>
    <property type="match status" value="1"/>
</dbReference>
<accession>A0A645J0L7</accession>
<evidence type="ECO:0000259" key="1">
    <source>
        <dbReference type="PROSITE" id="PS50035"/>
    </source>
</evidence>
<feature type="domain" description="PLD phosphodiesterase" evidence="1">
    <location>
        <begin position="62"/>
        <end position="89"/>
    </location>
</feature>
<dbReference type="EC" id="2.7.8.-" evidence="2"/>
<name>A0A645J0L7_9ZZZZ</name>